<dbReference type="Gene3D" id="1.10.30.50">
    <property type="match status" value="1"/>
</dbReference>
<evidence type="ECO:0000313" key="2">
    <source>
        <dbReference type="EMBL" id="MBI6550224.1"/>
    </source>
</evidence>
<dbReference type="InterPro" id="IPR044925">
    <property type="entry name" value="His-Me_finger_sf"/>
</dbReference>
<name>A0ABS0U9Q7_9GAMM</name>
<keyword evidence="2" id="KW-0540">Nuclease</keyword>
<accession>A0ABS0U9Q7</accession>
<dbReference type="Proteomes" id="UP000696184">
    <property type="component" value="Unassembled WGS sequence"/>
</dbReference>
<protein>
    <submittedName>
        <fullName evidence="2">HNH endonuclease</fullName>
    </submittedName>
</protein>
<sequence>MINVCQVEGCELKVRSRNSPYCEKHYMRVRRHGSTERRSTLKQGKLQHSGGYLLVYAPDHPLRRNGCRVYEHRAVYYQCHGDGPFRCHWCEAIVTWDDMHVDHLDDCKTNNIPENLVASCPTCNQKRGHHKVARAMRLRSHRRYTVHGKTMCLNEWAEHLGLSFSALQWRLDRGWPIEKVFSPRIGKTGLSSKRKPKACDDSSYI</sequence>
<keyword evidence="2" id="KW-0255">Endonuclease</keyword>
<evidence type="ECO:0000256" key="1">
    <source>
        <dbReference type="SAM" id="MobiDB-lite"/>
    </source>
</evidence>
<dbReference type="InterPro" id="IPR003615">
    <property type="entry name" value="HNH_nuc"/>
</dbReference>
<feature type="region of interest" description="Disordered" evidence="1">
    <location>
        <begin position="186"/>
        <end position="205"/>
    </location>
</feature>
<evidence type="ECO:0000313" key="3">
    <source>
        <dbReference type="Proteomes" id="UP000696184"/>
    </source>
</evidence>
<dbReference type="EMBL" id="JACOII010000058">
    <property type="protein sequence ID" value="MBI6550224.1"/>
    <property type="molecule type" value="Genomic_DNA"/>
</dbReference>
<dbReference type="SUPFAM" id="SSF54060">
    <property type="entry name" value="His-Me finger endonucleases"/>
    <property type="match status" value="1"/>
</dbReference>
<gene>
    <name evidence="2" type="ORF">H8A87_16325</name>
</gene>
<keyword evidence="2" id="KW-0378">Hydrolase</keyword>
<proteinExistence type="predicted"/>
<reference evidence="2 3" key="1">
    <citation type="submission" date="2020-08" db="EMBL/GenBank/DDBJ databases">
        <title>Description of Xenorhabdus lircayensis sp. nov., the symbiotic bacterium associated with the entomopathogenic nematode Steirnernema unicornum.</title>
        <authorList>
            <person name="Castaneda-Alvarez C."/>
            <person name="Prodan S."/>
            <person name="Zamorano A."/>
            <person name="San-Blas E."/>
            <person name="Aballay E."/>
        </authorList>
    </citation>
    <scope>NUCLEOTIDE SEQUENCE [LARGE SCALE GENOMIC DNA]</scope>
    <source>
        <strain evidence="2 3">VLS</strain>
    </source>
</reference>
<organism evidence="2 3">
    <name type="scientific">Xenorhabdus lircayensis</name>
    <dbReference type="NCBI Taxonomy" id="2763499"/>
    <lineage>
        <taxon>Bacteria</taxon>
        <taxon>Pseudomonadati</taxon>
        <taxon>Pseudomonadota</taxon>
        <taxon>Gammaproteobacteria</taxon>
        <taxon>Enterobacterales</taxon>
        <taxon>Morganellaceae</taxon>
        <taxon>Xenorhabdus</taxon>
    </lineage>
</organism>
<dbReference type="CDD" id="cd00085">
    <property type="entry name" value="HNHc"/>
    <property type="match status" value="1"/>
</dbReference>
<comment type="caution">
    <text evidence="2">The sequence shown here is derived from an EMBL/GenBank/DDBJ whole genome shotgun (WGS) entry which is preliminary data.</text>
</comment>
<keyword evidence="3" id="KW-1185">Reference proteome</keyword>
<dbReference type="GO" id="GO:0004519">
    <property type="term" value="F:endonuclease activity"/>
    <property type="evidence" value="ECO:0007669"/>
    <property type="project" value="UniProtKB-KW"/>
</dbReference>